<gene>
    <name evidence="1" type="ORF">BDFB_005358</name>
</gene>
<dbReference type="InterPro" id="IPR036397">
    <property type="entry name" value="RNaseH_sf"/>
</dbReference>
<sequence>MQRTSEFTLDCKTSYSSYSRCYGVKHDCLWKVFIQGILNAESYIGQVLEPVVLAYFEDLQNATFQQDNARPQTGEVTRQFLENRNMIP</sequence>
<name>A0A482VSB7_ASBVE</name>
<dbReference type="EMBL" id="QDEB01072552">
    <property type="protein sequence ID" value="RZC35258.1"/>
    <property type="molecule type" value="Genomic_DNA"/>
</dbReference>
<dbReference type="OrthoDB" id="25402at2759"/>
<accession>A0A482VSB7</accession>
<reference evidence="1 2" key="1">
    <citation type="submission" date="2017-03" db="EMBL/GenBank/DDBJ databases">
        <title>Genome of the blue death feigning beetle - Asbolus verrucosus.</title>
        <authorList>
            <person name="Rider S.D."/>
        </authorList>
    </citation>
    <scope>NUCLEOTIDE SEQUENCE [LARGE SCALE GENOMIC DNA]</scope>
    <source>
        <strain evidence="1">Butters</strain>
        <tissue evidence="1">Head and leg muscle</tissue>
    </source>
</reference>
<comment type="caution">
    <text evidence="1">The sequence shown here is derived from an EMBL/GenBank/DDBJ whole genome shotgun (WGS) entry which is preliminary data.</text>
</comment>
<dbReference type="Proteomes" id="UP000292052">
    <property type="component" value="Unassembled WGS sequence"/>
</dbReference>
<evidence type="ECO:0000313" key="2">
    <source>
        <dbReference type="Proteomes" id="UP000292052"/>
    </source>
</evidence>
<protein>
    <submittedName>
        <fullName evidence="1">Uncharacterized protein</fullName>
    </submittedName>
</protein>
<dbReference type="GO" id="GO:0003676">
    <property type="term" value="F:nucleic acid binding"/>
    <property type="evidence" value="ECO:0007669"/>
    <property type="project" value="InterPro"/>
</dbReference>
<organism evidence="1 2">
    <name type="scientific">Asbolus verrucosus</name>
    <name type="common">Desert ironclad beetle</name>
    <dbReference type="NCBI Taxonomy" id="1661398"/>
    <lineage>
        <taxon>Eukaryota</taxon>
        <taxon>Metazoa</taxon>
        <taxon>Ecdysozoa</taxon>
        <taxon>Arthropoda</taxon>
        <taxon>Hexapoda</taxon>
        <taxon>Insecta</taxon>
        <taxon>Pterygota</taxon>
        <taxon>Neoptera</taxon>
        <taxon>Endopterygota</taxon>
        <taxon>Coleoptera</taxon>
        <taxon>Polyphaga</taxon>
        <taxon>Cucujiformia</taxon>
        <taxon>Tenebrionidae</taxon>
        <taxon>Pimeliinae</taxon>
        <taxon>Asbolus</taxon>
    </lineage>
</organism>
<proteinExistence type="predicted"/>
<dbReference type="Gene3D" id="3.30.420.10">
    <property type="entry name" value="Ribonuclease H-like superfamily/Ribonuclease H"/>
    <property type="match status" value="1"/>
</dbReference>
<keyword evidence="2" id="KW-1185">Reference proteome</keyword>
<evidence type="ECO:0000313" key="1">
    <source>
        <dbReference type="EMBL" id="RZC35258.1"/>
    </source>
</evidence>
<dbReference type="AlphaFoldDB" id="A0A482VSB7"/>